<keyword evidence="9" id="KW-1185">Reference proteome</keyword>
<dbReference type="InterPro" id="IPR026841">
    <property type="entry name" value="Aur1/Ipt1"/>
</dbReference>
<feature type="transmembrane region" description="Helical" evidence="6">
    <location>
        <begin position="237"/>
        <end position="259"/>
    </location>
</feature>
<evidence type="ECO:0000256" key="1">
    <source>
        <dbReference type="ARBA" id="ARBA00004141"/>
    </source>
</evidence>
<keyword evidence="3 6" id="KW-1133">Transmembrane helix</keyword>
<dbReference type="PANTHER" id="PTHR31310">
    <property type="match status" value="1"/>
</dbReference>
<organism evidence="8 9">
    <name type="scientific">Actinomadura vinacea</name>
    <dbReference type="NCBI Taxonomy" id="115336"/>
    <lineage>
        <taxon>Bacteria</taxon>
        <taxon>Bacillati</taxon>
        <taxon>Actinomycetota</taxon>
        <taxon>Actinomycetes</taxon>
        <taxon>Streptosporangiales</taxon>
        <taxon>Thermomonosporaceae</taxon>
        <taxon>Actinomadura</taxon>
    </lineage>
</organism>
<dbReference type="Pfam" id="PF14378">
    <property type="entry name" value="PAP2_3"/>
    <property type="match status" value="1"/>
</dbReference>
<comment type="caution">
    <text evidence="8">The sequence shown here is derived from an EMBL/GenBank/DDBJ whole genome shotgun (WGS) entry which is preliminary data.</text>
</comment>
<dbReference type="CDD" id="cd03386">
    <property type="entry name" value="PAP2_Aur1_like"/>
    <property type="match status" value="1"/>
</dbReference>
<feature type="transmembrane region" description="Helical" evidence="6">
    <location>
        <begin position="131"/>
        <end position="150"/>
    </location>
</feature>
<dbReference type="PANTHER" id="PTHR31310:SF7">
    <property type="entry name" value="PA-PHOSPHATASE RELATED-FAMILY PROTEIN DDB_G0268928"/>
    <property type="match status" value="1"/>
</dbReference>
<dbReference type="Proteomes" id="UP001501231">
    <property type="component" value="Unassembled WGS sequence"/>
</dbReference>
<evidence type="ECO:0000259" key="7">
    <source>
        <dbReference type="Pfam" id="PF14378"/>
    </source>
</evidence>
<feature type="transmembrane region" description="Helical" evidence="6">
    <location>
        <begin position="104"/>
        <end position="122"/>
    </location>
</feature>
<name>A0ABN3JA16_9ACTN</name>
<dbReference type="EMBL" id="BAAARW010000015">
    <property type="protein sequence ID" value="GAA2425510.1"/>
    <property type="molecule type" value="Genomic_DNA"/>
</dbReference>
<feature type="compositionally biased region" description="Gly residues" evidence="5">
    <location>
        <begin position="323"/>
        <end position="344"/>
    </location>
</feature>
<comment type="subcellular location">
    <subcellularLocation>
        <location evidence="1">Membrane</location>
        <topology evidence="1">Multi-pass membrane protein</topology>
    </subcellularLocation>
</comment>
<feature type="transmembrane region" description="Helical" evidence="6">
    <location>
        <begin position="188"/>
        <end position="207"/>
    </location>
</feature>
<evidence type="ECO:0000256" key="6">
    <source>
        <dbReference type="SAM" id="Phobius"/>
    </source>
</evidence>
<protein>
    <recommendedName>
        <fullName evidence="7">Inositolphosphotransferase Aur1/Ipt1 domain-containing protein</fullName>
    </recommendedName>
</protein>
<dbReference type="RefSeq" id="WP_344590969.1">
    <property type="nucleotide sequence ID" value="NZ_BAAARW010000015.1"/>
</dbReference>
<dbReference type="InterPro" id="IPR052185">
    <property type="entry name" value="IPC_Synthase-Related"/>
</dbReference>
<evidence type="ECO:0000313" key="9">
    <source>
        <dbReference type="Proteomes" id="UP001501231"/>
    </source>
</evidence>
<feature type="region of interest" description="Disordered" evidence="5">
    <location>
        <begin position="304"/>
        <end position="352"/>
    </location>
</feature>
<feature type="region of interest" description="Disordered" evidence="5">
    <location>
        <begin position="1"/>
        <end position="27"/>
    </location>
</feature>
<sequence length="352" mass="37734">MAQIAPATPEGRTDQARRATARAGRPPLPRALTAPPIWRELLLIVFFYSAYTLTRLLLVQDGTGAAFSHADQILAAERLLGIDVELSMNQALLQVPWLARAANVFYATAHFAVTLGTVIWLYRSRPHDYRWLRTGIMMATGFALIGYWLYPLAPPRFLGDEGFVDPVTALRTLGLYAGDASATFTNQYAAMPSMHAGWALWCGFVLVRLAAPSWAKVFGVLYPVTTVLVILGTANHYILDAVAGWALIGAALGLSWLLYHRYPAELRRMCRQVAHVLLRRIAWPALKAQGSGLASWTAPAAWTSARDPEAVGGVSGPRPRPGSGPGKGADSGDGSGGGPGGGPGARPNQVTP</sequence>
<evidence type="ECO:0000313" key="8">
    <source>
        <dbReference type="EMBL" id="GAA2425510.1"/>
    </source>
</evidence>
<evidence type="ECO:0000256" key="5">
    <source>
        <dbReference type="SAM" id="MobiDB-lite"/>
    </source>
</evidence>
<keyword evidence="4 6" id="KW-0472">Membrane</keyword>
<evidence type="ECO:0000256" key="3">
    <source>
        <dbReference type="ARBA" id="ARBA00022989"/>
    </source>
</evidence>
<keyword evidence="2 6" id="KW-0812">Transmembrane</keyword>
<feature type="domain" description="Inositolphosphotransferase Aur1/Ipt1" evidence="7">
    <location>
        <begin position="72"/>
        <end position="253"/>
    </location>
</feature>
<feature type="transmembrane region" description="Helical" evidence="6">
    <location>
        <begin position="214"/>
        <end position="231"/>
    </location>
</feature>
<feature type="transmembrane region" description="Helical" evidence="6">
    <location>
        <begin position="41"/>
        <end position="58"/>
    </location>
</feature>
<proteinExistence type="predicted"/>
<gene>
    <name evidence="8" type="ORF">GCM10010191_42330</name>
</gene>
<evidence type="ECO:0000256" key="2">
    <source>
        <dbReference type="ARBA" id="ARBA00022692"/>
    </source>
</evidence>
<reference evidence="8 9" key="1">
    <citation type="journal article" date="2019" name="Int. J. Syst. Evol. Microbiol.">
        <title>The Global Catalogue of Microorganisms (GCM) 10K type strain sequencing project: providing services to taxonomists for standard genome sequencing and annotation.</title>
        <authorList>
            <consortium name="The Broad Institute Genomics Platform"/>
            <consortium name="The Broad Institute Genome Sequencing Center for Infectious Disease"/>
            <person name="Wu L."/>
            <person name="Ma J."/>
        </authorList>
    </citation>
    <scope>NUCLEOTIDE SEQUENCE [LARGE SCALE GENOMIC DNA]</scope>
    <source>
        <strain evidence="8 9">JCM 3325</strain>
    </source>
</reference>
<evidence type="ECO:0000256" key="4">
    <source>
        <dbReference type="ARBA" id="ARBA00023136"/>
    </source>
</evidence>
<accession>A0ABN3JA16</accession>